<evidence type="ECO:0000313" key="3">
    <source>
        <dbReference type="Proteomes" id="UP001597145"/>
    </source>
</evidence>
<reference evidence="3" key="1">
    <citation type="journal article" date="2019" name="Int. J. Syst. Evol. Microbiol.">
        <title>The Global Catalogue of Microorganisms (GCM) 10K type strain sequencing project: providing services to taxonomists for standard genome sequencing and annotation.</title>
        <authorList>
            <consortium name="The Broad Institute Genomics Platform"/>
            <consortium name="The Broad Institute Genome Sequencing Center for Infectious Disease"/>
            <person name="Wu L."/>
            <person name="Ma J."/>
        </authorList>
    </citation>
    <scope>NUCLEOTIDE SEQUENCE [LARGE SCALE GENOMIC DNA]</scope>
    <source>
        <strain evidence="3">JCM 12165</strain>
    </source>
</reference>
<dbReference type="Proteomes" id="UP001597145">
    <property type="component" value="Unassembled WGS sequence"/>
</dbReference>
<gene>
    <name evidence="2" type="ORF">ACFSCY_05815</name>
</gene>
<dbReference type="Gene3D" id="1.20.120.450">
    <property type="entry name" value="dinb family like domain"/>
    <property type="match status" value="1"/>
</dbReference>
<dbReference type="InterPro" id="IPR034660">
    <property type="entry name" value="DinB/YfiT-like"/>
</dbReference>
<evidence type="ECO:0000259" key="1">
    <source>
        <dbReference type="Pfam" id="PF11716"/>
    </source>
</evidence>
<accession>A0ABW4FFI0</accession>
<dbReference type="InterPro" id="IPR017520">
    <property type="entry name" value="CHP03086"/>
</dbReference>
<dbReference type="EMBL" id="JBHUCP010000003">
    <property type="protein sequence ID" value="MFD1528950.1"/>
    <property type="molecule type" value="Genomic_DNA"/>
</dbReference>
<dbReference type="RefSeq" id="WP_343984821.1">
    <property type="nucleotide sequence ID" value="NZ_BAAAJG010000025.1"/>
</dbReference>
<dbReference type="InterPro" id="IPR024344">
    <property type="entry name" value="MDMPI_metal-binding"/>
</dbReference>
<dbReference type="SUPFAM" id="SSF109854">
    <property type="entry name" value="DinB/YfiT-like putative metalloenzymes"/>
    <property type="match status" value="1"/>
</dbReference>
<dbReference type="InterPro" id="IPR017517">
    <property type="entry name" value="Maleyloyr_isom"/>
</dbReference>
<protein>
    <submittedName>
        <fullName evidence="2">TIGR03086 family metal-binding protein</fullName>
    </submittedName>
</protein>
<comment type="caution">
    <text evidence="2">The sequence shown here is derived from an EMBL/GenBank/DDBJ whole genome shotgun (WGS) entry which is preliminary data.</text>
</comment>
<evidence type="ECO:0000313" key="2">
    <source>
        <dbReference type="EMBL" id="MFD1528950.1"/>
    </source>
</evidence>
<dbReference type="NCBIfam" id="TIGR03086">
    <property type="entry name" value="TIGR03086 family metal-binding protein"/>
    <property type="match status" value="1"/>
</dbReference>
<dbReference type="NCBIfam" id="TIGR03083">
    <property type="entry name" value="maleylpyruvate isomerase family mycothiol-dependent enzyme"/>
    <property type="match status" value="1"/>
</dbReference>
<feature type="domain" description="Mycothiol-dependent maleylpyruvate isomerase metal-binding" evidence="1">
    <location>
        <begin position="16"/>
        <end position="134"/>
    </location>
</feature>
<name>A0ABW4FFI0_9PSEU</name>
<dbReference type="Pfam" id="PF11716">
    <property type="entry name" value="MDMPI_N"/>
    <property type="match status" value="1"/>
</dbReference>
<organism evidence="2 3">
    <name type="scientific">Pseudonocardia aurantiaca</name>
    <dbReference type="NCBI Taxonomy" id="75290"/>
    <lineage>
        <taxon>Bacteria</taxon>
        <taxon>Bacillati</taxon>
        <taxon>Actinomycetota</taxon>
        <taxon>Actinomycetes</taxon>
        <taxon>Pseudonocardiales</taxon>
        <taxon>Pseudonocardiaceae</taxon>
        <taxon>Pseudonocardia</taxon>
    </lineage>
</organism>
<sequence length="192" mass="20615">MTMLTTVDVREVYTRCSAEFGARVHAIGDRWDAPTPLPGWDVRRLVHHLVDEEMWAPPLFAGETIEQVGSRFEGELLGDDPVRAFDEAAAAAVTAVSADGALDRTVHLSFGDHPGREYAMQLAADHLVHAVDLARALGVDDTVDPATAAAVREWFGEMEPAYRDMGVIGPRVAVPAGAGAQAELLGMMGRTP</sequence>
<keyword evidence="3" id="KW-1185">Reference proteome</keyword>
<proteinExistence type="predicted"/>